<dbReference type="GO" id="GO:0016199">
    <property type="term" value="P:axon midline choice point recognition"/>
    <property type="evidence" value="ECO:0007669"/>
    <property type="project" value="UniProtKB-ARBA"/>
</dbReference>
<dbReference type="GO" id="GO:0006357">
    <property type="term" value="P:regulation of transcription by RNA polymerase II"/>
    <property type="evidence" value="ECO:0007669"/>
    <property type="project" value="TreeGrafter"/>
</dbReference>
<keyword evidence="2" id="KW-0221">Differentiation</keyword>
<feature type="region of interest" description="Disordered" evidence="6">
    <location>
        <begin position="72"/>
        <end position="118"/>
    </location>
</feature>
<keyword evidence="1" id="KW-0217">Developmental protein</keyword>
<feature type="domain" description="BTB" evidence="7">
    <location>
        <begin position="29"/>
        <end position="72"/>
    </location>
</feature>
<dbReference type="SUPFAM" id="SSF54695">
    <property type="entry name" value="POZ domain"/>
    <property type="match status" value="1"/>
</dbReference>
<dbReference type="GO" id="GO:0007526">
    <property type="term" value="P:larval somatic muscle development"/>
    <property type="evidence" value="ECO:0007669"/>
    <property type="project" value="UniProtKB-ARBA"/>
</dbReference>
<organism evidence="9 10">
    <name type="scientific">Armadillidium nasatum</name>
    <dbReference type="NCBI Taxonomy" id="96803"/>
    <lineage>
        <taxon>Eukaryota</taxon>
        <taxon>Metazoa</taxon>
        <taxon>Ecdysozoa</taxon>
        <taxon>Arthropoda</taxon>
        <taxon>Crustacea</taxon>
        <taxon>Multicrustacea</taxon>
        <taxon>Malacostraca</taxon>
        <taxon>Eumalacostraca</taxon>
        <taxon>Peracarida</taxon>
        <taxon>Isopoda</taxon>
        <taxon>Oniscidea</taxon>
        <taxon>Crinocheta</taxon>
        <taxon>Armadillidiidae</taxon>
        <taxon>Armadillidium</taxon>
    </lineage>
</organism>
<dbReference type="GO" id="GO:0045476">
    <property type="term" value="P:nurse cell apoptotic process"/>
    <property type="evidence" value="ECO:0007669"/>
    <property type="project" value="UniProtKB-ARBA"/>
</dbReference>
<feature type="region of interest" description="Disordered" evidence="6">
    <location>
        <begin position="185"/>
        <end position="207"/>
    </location>
</feature>
<comment type="caution">
    <text evidence="9">The sequence shown here is derived from an EMBL/GenBank/DDBJ whole genome shotgun (WGS) entry which is preliminary data.</text>
</comment>
<dbReference type="PANTHER" id="PTHR23110">
    <property type="entry name" value="BTB DOMAIN TRANSCRIPTION FACTOR"/>
    <property type="match status" value="1"/>
</dbReference>
<gene>
    <name evidence="9" type="ORF">Anas_03962</name>
</gene>
<dbReference type="InterPro" id="IPR011333">
    <property type="entry name" value="SKP1/BTB/POZ_sf"/>
</dbReference>
<evidence type="ECO:0000313" key="9">
    <source>
        <dbReference type="EMBL" id="KAB7506554.1"/>
    </source>
</evidence>
<evidence type="ECO:0000256" key="4">
    <source>
        <dbReference type="ARBA" id="ARBA00023242"/>
    </source>
</evidence>
<dbReference type="GO" id="GO:0008406">
    <property type="term" value="P:gonad development"/>
    <property type="evidence" value="ECO:0007669"/>
    <property type="project" value="UniProtKB-ARBA"/>
</dbReference>
<dbReference type="OrthoDB" id="6389384at2759"/>
<dbReference type="GO" id="GO:0007464">
    <property type="term" value="P:R3/R4 cell fate commitment"/>
    <property type="evidence" value="ECO:0007669"/>
    <property type="project" value="UniProtKB-ARBA"/>
</dbReference>
<evidence type="ECO:0000256" key="5">
    <source>
        <dbReference type="ARBA" id="ARBA00037382"/>
    </source>
</evidence>
<keyword evidence="10" id="KW-1185">Reference proteome</keyword>
<feature type="compositionally biased region" description="Basic and acidic residues" evidence="6">
    <location>
        <begin position="97"/>
        <end position="106"/>
    </location>
</feature>
<protein>
    <recommendedName>
        <fullName evidence="11">Mos1 transposase HTH domain-containing protein</fullName>
    </recommendedName>
</protein>
<accession>A0A5N5TK59</accession>
<dbReference type="AlphaFoldDB" id="A0A5N5TK59"/>
<reference evidence="9 10" key="1">
    <citation type="journal article" date="2019" name="PLoS Biol.">
        <title>Sex chromosomes control vertical transmission of feminizing Wolbachia symbionts in an isopod.</title>
        <authorList>
            <person name="Becking T."/>
            <person name="Chebbi M.A."/>
            <person name="Giraud I."/>
            <person name="Moumen B."/>
            <person name="Laverre T."/>
            <person name="Caubet Y."/>
            <person name="Peccoud J."/>
            <person name="Gilbert C."/>
            <person name="Cordaux R."/>
        </authorList>
    </citation>
    <scope>NUCLEOTIDE SEQUENCE [LARGE SCALE GENOMIC DNA]</scope>
    <source>
        <strain evidence="9">ANa2</strain>
        <tissue evidence="9">Whole body excluding digestive tract and cuticle</tissue>
    </source>
</reference>
<dbReference type="GO" id="GO:0048813">
    <property type="term" value="P:dendrite morphogenesis"/>
    <property type="evidence" value="ECO:0007669"/>
    <property type="project" value="UniProtKB-ARBA"/>
</dbReference>
<evidence type="ECO:0000256" key="1">
    <source>
        <dbReference type="ARBA" id="ARBA00022473"/>
    </source>
</evidence>
<sequence>MGDGNLLSLRWNNHISNFKFTLGQLQQKVLKDISSKDIELLLSYMYGGEVRVSQIDLPSLIKAAETLQIKGLFAPDDPPGSPTGSKSHVIDSEEETSESRNKKLKIDNCPSGKKYSDNTVKEEVEEKLIVDNEEVGDNDTLEENAPLHNSLDSDKLESNLVEKIFYEENSNFSKLGMKRGNDDIALADSSSSRDSSNLEASSIPPPPTVMVVSQDSDCVPWPSSLVSCSTTTSSNILNSSNNSQQNPLYSRPSMISCGKIKLGDLKPNVEENEPNHTAISFIEPSIRKNLTKTHGMLVKVCGTNAVNKKCVYEWFKRFREGKATIEDKSPWGRSLTNRIPDIIGSLQDLLTKDRPLILRFMAEEMGIIKATMYTIICED</sequence>
<dbReference type="Gene3D" id="3.30.710.10">
    <property type="entry name" value="Potassium Channel Kv1.1, Chain A"/>
    <property type="match status" value="1"/>
</dbReference>
<evidence type="ECO:0000256" key="2">
    <source>
        <dbReference type="ARBA" id="ARBA00022782"/>
    </source>
</evidence>
<feature type="region of interest" description="Disordered" evidence="6">
    <location>
        <begin position="131"/>
        <end position="150"/>
    </location>
</feature>
<dbReference type="InterPro" id="IPR000210">
    <property type="entry name" value="BTB/POZ_dom"/>
</dbReference>
<evidence type="ECO:0000256" key="6">
    <source>
        <dbReference type="SAM" id="MobiDB-lite"/>
    </source>
</evidence>
<comment type="function">
    <text evidence="5">Putative transcription factor required for axon growth and guidance in the central and peripheral nervous systems. Repels CNS axons away from the midline by promoting the expression of the midline repellent sli and its receptor robo.</text>
</comment>
<feature type="domain" description="Mos1 transposase HTH" evidence="8">
    <location>
        <begin position="288"/>
        <end position="322"/>
    </location>
</feature>
<dbReference type="PANTHER" id="PTHR23110:SF111">
    <property type="entry name" value="LONGITUDINALS LACKING PROTEIN, ISOFORMS F_I_K_T"/>
    <property type="match status" value="1"/>
</dbReference>
<proteinExistence type="predicted"/>
<name>A0A5N5TK59_9CRUS</name>
<keyword evidence="3" id="KW-0524">Neurogenesis</keyword>
<keyword evidence="4" id="KW-0539">Nucleus</keyword>
<evidence type="ECO:0000259" key="7">
    <source>
        <dbReference type="Pfam" id="PF00651"/>
    </source>
</evidence>
<dbReference type="GO" id="GO:0035167">
    <property type="term" value="P:larval lymph gland hemopoiesis"/>
    <property type="evidence" value="ECO:0007669"/>
    <property type="project" value="UniProtKB-ARBA"/>
</dbReference>
<dbReference type="EMBL" id="SEYY01000751">
    <property type="protein sequence ID" value="KAB7506554.1"/>
    <property type="molecule type" value="Genomic_DNA"/>
</dbReference>
<dbReference type="Pfam" id="PF00651">
    <property type="entry name" value="BTB"/>
    <property type="match status" value="1"/>
</dbReference>
<evidence type="ECO:0008006" key="11">
    <source>
        <dbReference type="Google" id="ProtNLM"/>
    </source>
</evidence>
<evidence type="ECO:0000313" key="10">
    <source>
        <dbReference type="Proteomes" id="UP000326759"/>
    </source>
</evidence>
<evidence type="ECO:0000256" key="3">
    <source>
        <dbReference type="ARBA" id="ARBA00022902"/>
    </source>
</evidence>
<dbReference type="Gene3D" id="1.10.10.1450">
    <property type="match status" value="1"/>
</dbReference>
<feature type="compositionally biased region" description="Acidic residues" evidence="6">
    <location>
        <begin position="131"/>
        <end position="142"/>
    </location>
</feature>
<dbReference type="Proteomes" id="UP000326759">
    <property type="component" value="Unassembled WGS sequence"/>
</dbReference>
<dbReference type="InterPro" id="IPR051095">
    <property type="entry name" value="Dros_DevTransReg"/>
</dbReference>
<dbReference type="GO" id="GO:0045467">
    <property type="term" value="P:R7 cell development"/>
    <property type="evidence" value="ECO:0007669"/>
    <property type="project" value="UniProtKB-ARBA"/>
</dbReference>
<evidence type="ECO:0000259" key="8">
    <source>
        <dbReference type="Pfam" id="PF17906"/>
    </source>
</evidence>
<dbReference type="Pfam" id="PF17906">
    <property type="entry name" value="HTH_48"/>
    <property type="match status" value="1"/>
</dbReference>
<feature type="compositionally biased region" description="Low complexity" evidence="6">
    <location>
        <begin position="185"/>
        <end position="202"/>
    </location>
</feature>
<dbReference type="GO" id="GO:0005634">
    <property type="term" value="C:nucleus"/>
    <property type="evidence" value="ECO:0007669"/>
    <property type="project" value="UniProtKB-ARBA"/>
</dbReference>
<dbReference type="InterPro" id="IPR041426">
    <property type="entry name" value="Mos1_HTH"/>
</dbReference>